<accession>A0A1I2ASL4</accession>
<dbReference type="PANTHER" id="PTHR38792:SF3">
    <property type="entry name" value="BNR_ASP-BOX REPEAT DOMAIN PROTEIN (AFU_ORTHOLOGUE AFUA_7G06430)-RELATED"/>
    <property type="match status" value="1"/>
</dbReference>
<sequence>MHRIRSWWSCVLSVCLFACIGSAHAATGTVLQGSTLYPRVVRLEHGPANTYGRLIASTNGIIFQSNDNGASWNLLGPVPTAPGSSERCCATLYELPQQVGSLAAGTLISAGSYFSGGNPAVEVYISTNQGVSWTYHSTPALAADNNHGGLWEPEFSVASDGALVMFWSDETDPCCSQKLAQIRSYNGSTWQDRTDTIRSTIQGDRPGMITVSKLPNGHYFMSNELCGPAACTVFSRTSTDGWNYGDPTNMGTRVQTAAGQYLEHAPLNRWSPSVLSANGAILLVGQVMYESNGNVSASNGKVLFANTNVDGSGNWYTIAAPVQVPGAYDNYCPNYSSALLPAADGSSILELASDYLNGGCIVYFASEPWNRLPADGSTHALQSVQAPALCLDNTGWSTANNTSAELWDCNNLSVQNWTVHAKGGGWFSIQNQATGLCVDNTGGSTSPGNLVTLWGCANNANQNWQFMDLGNGSYKLLNQASGSLILDDPAGSTTHGTQLQLWTDNGLAPQQWILH</sequence>
<protein>
    <submittedName>
        <fullName evidence="3">Ricin-type beta-trefoil lectin domain-containing protein</fullName>
    </submittedName>
</protein>
<dbReference type="SUPFAM" id="SSF50939">
    <property type="entry name" value="Sialidases"/>
    <property type="match status" value="1"/>
</dbReference>
<dbReference type="PANTHER" id="PTHR38792">
    <property type="entry name" value="BNR/ASP-BOX REPEAT DOMAIN PROTEIN (AFU_ORTHOLOGUE AFUA_7G06430)-RELATED"/>
    <property type="match status" value="1"/>
</dbReference>
<dbReference type="Proteomes" id="UP000199477">
    <property type="component" value="Unassembled WGS sequence"/>
</dbReference>
<dbReference type="PROSITE" id="PS50231">
    <property type="entry name" value="RICIN_B_LECTIN"/>
    <property type="match status" value="1"/>
</dbReference>
<dbReference type="InterPro" id="IPR036278">
    <property type="entry name" value="Sialidase_sf"/>
</dbReference>
<dbReference type="STRING" id="500610.SAMN02799615_01126"/>
<evidence type="ECO:0000259" key="2">
    <source>
        <dbReference type="SMART" id="SM00458"/>
    </source>
</evidence>
<evidence type="ECO:0000256" key="1">
    <source>
        <dbReference type="SAM" id="SignalP"/>
    </source>
</evidence>
<dbReference type="Gene3D" id="2.120.10.10">
    <property type="match status" value="1"/>
</dbReference>
<feature type="chain" id="PRO_5011577821" evidence="1">
    <location>
        <begin position="26"/>
        <end position="515"/>
    </location>
</feature>
<dbReference type="EMBL" id="FONH01000002">
    <property type="protein sequence ID" value="SFE46739.1"/>
    <property type="molecule type" value="Genomic_DNA"/>
</dbReference>
<dbReference type="InterPro" id="IPR035992">
    <property type="entry name" value="Ricin_B-like_lectins"/>
</dbReference>
<feature type="domain" description="Ricin B lectin" evidence="2">
    <location>
        <begin position="377"/>
        <end position="515"/>
    </location>
</feature>
<feature type="signal peptide" evidence="1">
    <location>
        <begin position="1"/>
        <end position="25"/>
    </location>
</feature>
<dbReference type="CDD" id="cd00161">
    <property type="entry name" value="beta-trefoil_Ricin-like"/>
    <property type="match status" value="1"/>
</dbReference>
<keyword evidence="3" id="KW-0430">Lectin</keyword>
<dbReference type="SUPFAM" id="SSF50370">
    <property type="entry name" value="Ricin B-like lectins"/>
    <property type="match status" value="1"/>
</dbReference>
<dbReference type="Gene3D" id="2.80.10.50">
    <property type="match status" value="1"/>
</dbReference>
<dbReference type="RefSeq" id="WP_051548956.1">
    <property type="nucleotide sequence ID" value="NZ_FONH01000002.1"/>
</dbReference>
<reference evidence="4" key="1">
    <citation type="submission" date="2016-10" db="EMBL/GenBank/DDBJ databases">
        <authorList>
            <person name="Varghese N."/>
            <person name="Submissions S."/>
        </authorList>
    </citation>
    <scope>NUCLEOTIDE SEQUENCE [LARGE SCALE GENOMIC DNA]</scope>
    <source>
        <strain evidence="4">UNC178MFTsu3.1</strain>
    </source>
</reference>
<dbReference type="SMART" id="SM00458">
    <property type="entry name" value="RICIN"/>
    <property type="match status" value="1"/>
</dbReference>
<keyword evidence="1" id="KW-0732">Signal</keyword>
<name>A0A1I2ASL4_9GAMM</name>
<evidence type="ECO:0000313" key="3">
    <source>
        <dbReference type="EMBL" id="SFE46739.1"/>
    </source>
</evidence>
<proteinExistence type="predicted"/>
<dbReference type="AlphaFoldDB" id="A0A1I2ASL4"/>
<gene>
    <name evidence="3" type="ORF">SAMN02799615_01126</name>
</gene>
<dbReference type="Pfam" id="PF00652">
    <property type="entry name" value="Ricin_B_lectin"/>
    <property type="match status" value="1"/>
</dbReference>
<evidence type="ECO:0000313" key="4">
    <source>
        <dbReference type="Proteomes" id="UP000199477"/>
    </source>
</evidence>
<organism evidence="3 4">
    <name type="scientific">Dyella marensis</name>
    <dbReference type="NCBI Taxonomy" id="500610"/>
    <lineage>
        <taxon>Bacteria</taxon>
        <taxon>Pseudomonadati</taxon>
        <taxon>Pseudomonadota</taxon>
        <taxon>Gammaproteobacteria</taxon>
        <taxon>Lysobacterales</taxon>
        <taxon>Rhodanobacteraceae</taxon>
        <taxon>Dyella</taxon>
    </lineage>
</organism>
<dbReference type="InterPro" id="IPR000772">
    <property type="entry name" value="Ricin_B_lectin"/>
</dbReference>
<keyword evidence="4" id="KW-1185">Reference proteome</keyword>
<dbReference type="GO" id="GO:0030246">
    <property type="term" value="F:carbohydrate binding"/>
    <property type="evidence" value="ECO:0007669"/>
    <property type="project" value="UniProtKB-KW"/>
</dbReference>
<dbReference type="CDD" id="cd15482">
    <property type="entry name" value="Sialidase_non-viral"/>
    <property type="match status" value="1"/>
</dbReference>